<feature type="compositionally biased region" description="Pro residues" evidence="1">
    <location>
        <begin position="157"/>
        <end position="166"/>
    </location>
</feature>
<feature type="compositionally biased region" description="Low complexity" evidence="1">
    <location>
        <begin position="167"/>
        <end position="199"/>
    </location>
</feature>
<proteinExistence type="predicted"/>
<feature type="compositionally biased region" description="Pro residues" evidence="1">
    <location>
        <begin position="47"/>
        <end position="74"/>
    </location>
</feature>
<evidence type="ECO:0000256" key="1">
    <source>
        <dbReference type="SAM" id="MobiDB-lite"/>
    </source>
</evidence>
<organism evidence="3 4">
    <name type="scientific">Micromonospora lupini str. Lupac 08</name>
    <dbReference type="NCBI Taxonomy" id="1150864"/>
    <lineage>
        <taxon>Bacteria</taxon>
        <taxon>Bacillati</taxon>
        <taxon>Actinomycetota</taxon>
        <taxon>Actinomycetes</taxon>
        <taxon>Micromonosporales</taxon>
        <taxon>Micromonosporaceae</taxon>
        <taxon>Micromonospora</taxon>
    </lineage>
</organism>
<feature type="transmembrane region" description="Helical" evidence="2">
    <location>
        <begin position="519"/>
        <end position="543"/>
    </location>
</feature>
<feature type="compositionally biased region" description="Low complexity" evidence="1">
    <location>
        <begin position="1"/>
        <end position="22"/>
    </location>
</feature>
<name>I0LDD1_9ACTN</name>
<reference evidence="4" key="1">
    <citation type="journal article" date="2012" name="J. Bacteriol.">
        <title>Genome Sequence of Micromonospora lupini Lupac 08, Isolated from Root Nodules of Lupinus angustifolius.</title>
        <authorList>
            <person name="Alonso-Vega P."/>
            <person name="Normand P."/>
            <person name="Bacigalupe R."/>
            <person name="Pujic P."/>
            <person name="Lajus A."/>
            <person name="Vallenet D."/>
            <person name="Carro L."/>
            <person name="Coll P."/>
            <person name="Trujillo M.E."/>
        </authorList>
    </citation>
    <scope>NUCLEOTIDE SEQUENCE [LARGE SCALE GENOMIC DNA]</scope>
    <source>
        <strain evidence="4">Lupac 08</strain>
    </source>
</reference>
<feature type="transmembrane region" description="Helical" evidence="2">
    <location>
        <begin position="444"/>
        <end position="468"/>
    </location>
</feature>
<comment type="caution">
    <text evidence="3">The sequence shown here is derived from an EMBL/GenBank/DDBJ whole genome shotgun (WGS) entry which is preliminary data.</text>
</comment>
<evidence type="ECO:0000313" key="4">
    <source>
        <dbReference type="Proteomes" id="UP000003448"/>
    </source>
</evidence>
<feature type="compositionally biased region" description="Pro residues" evidence="1">
    <location>
        <begin position="23"/>
        <end position="40"/>
    </location>
</feature>
<feature type="transmembrane region" description="Helical" evidence="2">
    <location>
        <begin position="555"/>
        <end position="577"/>
    </location>
</feature>
<dbReference type="PRINTS" id="PR01217">
    <property type="entry name" value="PRICHEXTENSN"/>
</dbReference>
<feature type="region of interest" description="Disordered" evidence="1">
    <location>
        <begin position="1"/>
        <end position="83"/>
    </location>
</feature>
<feature type="transmembrane region" description="Helical" evidence="2">
    <location>
        <begin position="356"/>
        <end position="381"/>
    </location>
</feature>
<feature type="region of interest" description="Disordered" evidence="1">
    <location>
        <begin position="140"/>
        <end position="272"/>
    </location>
</feature>
<dbReference type="eggNOG" id="COG2205">
    <property type="taxonomic scope" value="Bacteria"/>
</dbReference>
<feature type="transmembrane region" description="Helical" evidence="2">
    <location>
        <begin position="116"/>
        <end position="138"/>
    </location>
</feature>
<accession>I0LDD1</accession>
<feature type="compositionally biased region" description="Low complexity" evidence="1">
    <location>
        <begin position="227"/>
        <end position="245"/>
    </location>
</feature>
<evidence type="ECO:0000313" key="3">
    <source>
        <dbReference type="EMBL" id="CCH21828.1"/>
    </source>
</evidence>
<dbReference type="AlphaFoldDB" id="I0LDD1"/>
<feature type="transmembrane region" description="Helical" evidence="2">
    <location>
        <begin position="297"/>
        <end position="317"/>
    </location>
</feature>
<dbReference type="EMBL" id="CAIE01000045">
    <property type="protein sequence ID" value="CCH21828.1"/>
    <property type="molecule type" value="Genomic_DNA"/>
</dbReference>
<feature type="transmembrane region" description="Helical" evidence="2">
    <location>
        <begin position="488"/>
        <end position="507"/>
    </location>
</feature>
<feature type="transmembrane region" description="Helical" evidence="2">
    <location>
        <begin position="401"/>
        <end position="423"/>
    </location>
</feature>
<protein>
    <submittedName>
        <fullName evidence="3">Uncharacterized protein</fullName>
    </submittedName>
</protein>
<sequence length="695" mass="69934">MTSPGSMPAPATGPTGPATGPVGPQPTPPGQTGQPTPPGQPRSGPGATPPPVAGRPHPWPPQPWPSQSVPPRPPSLLAQRWPGPTGTARPLLLGVLTAAAVVGASALTVVRPGLGWLVAALAATAALATAALATAGFVRSGTPSPAQVTERAAPAAPGSPPAPGSSPAPSLASSGPTSAATPSATEKATLAPATTAVPQASPPTAAPAAPSGPDTTVTPATAPPPAATSAAQPPTAQPAATAAPTPTAPPTPTAVPASSAAATTVRPGATGAPGRAAQVVWAAATVALVAVGTVRAAGWLFVLCLLAAAVTATLAVTGGRTPLGMLLAATLPPAATVRALPWAVRGLHGTRSSGPGIGRIVTSLAISVGLLTLFGLLFSSADAVFADLLAGLLPDISPGGVVGWLLRLGLIGLALLGGAYLVSRPPDLDSLRAKPGRPVHRLEWALPLVLLDALFAAFVLVQLTVFFGGAGHVLRTAGLTYAEYARSGFWQLLAVTALTLLVIAVAARRAPKATRADRLLVRALLGALTALSLVVVASSLYRMQVYADAYGATRLRLFVATVELSLGLLFVLVGVAVALLRAKWLPRLVIGTAVLALLGLAVVNPDRLIADRNVDRYLDTGRLDITYLSGLSADAVPALDRLPEPMRTCALREIAFELPEDGLWATNLGRERARSVLDATGVTSSTTDCVTQVRW</sequence>
<feature type="compositionally biased region" description="Low complexity" evidence="1">
    <location>
        <begin position="206"/>
        <end position="220"/>
    </location>
</feature>
<keyword evidence="4" id="KW-1185">Reference proteome</keyword>
<evidence type="ECO:0000256" key="2">
    <source>
        <dbReference type="SAM" id="Phobius"/>
    </source>
</evidence>
<keyword evidence="2" id="KW-0812">Transmembrane</keyword>
<gene>
    <name evidence="3" type="ORF">MILUP08_30113</name>
</gene>
<keyword evidence="2" id="KW-1133">Transmembrane helix</keyword>
<dbReference type="Pfam" id="PF13687">
    <property type="entry name" value="DUF4153"/>
    <property type="match status" value="1"/>
</dbReference>
<dbReference type="InterPro" id="IPR025291">
    <property type="entry name" value="DUF4153"/>
</dbReference>
<dbReference type="Proteomes" id="UP000003448">
    <property type="component" value="Unassembled WGS sequence"/>
</dbReference>
<feature type="transmembrane region" description="Helical" evidence="2">
    <location>
        <begin position="90"/>
        <end position="110"/>
    </location>
</feature>
<dbReference type="STRING" id="1150864.MILUP08_30113"/>
<feature type="compositionally biased region" description="Low complexity" evidence="1">
    <location>
        <begin position="254"/>
        <end position="272"/>
    </location>
</feature>
<feature type="transmembrane region" description="Helical" evidence="2">
    <location>
        <begin position="323"/>
        <end position="344"/>
    </location>
</feature>
<feature type="transmembrane region" description="Helical" evidence="2">
    <location>
        <begin position="584"/>
        <end position="603"/>
    </location>
</feature>
<keyword evidence="2" id="KW-0472">Membrane</keyword>